<evidence type="ECO:0000313" key="2">
    <source>
        <dbReference type="Proteomes" id="UP001646157"/>
    </source>
</evidence>
<dbReference type="Proteomes" id="UP001646157">
    <property type="component" value="Unassembled WGS sequence"/>
</dbReference>
<gene>
    <name evidence="1" type="ORF">JOC86_000536</name>
</gene>
<proteinExistence type="predicted"/>
<accession>A0ABS2N8B2</accession>
<dbReference type="RefSeq" id="WP_205168200.1">
    <property type="nucleotide sequence ID" value="NZ_JAFBDZ010000001.1"/>
</dbReference>
<protein>
    <recommendedName>
        <fullName evidence="3">PilZ domain-containing protein</fullName>
    </recommendedName>
</protein>
<keyword evidence="2" id="KW-1185">Reference proteome</keyword>
<organism evidence="1 2">
    <name type="scientific">Rossellomorea pakistanensis</name>
    <dbReference type="NCBI Taxonomy" id="992288"/>
    <lineage>
        <taxon>Bacteria</taxon>
        <taxon>Bacillati</taxon>
        <taxon>Bacillota</taxon>
        <taxon>Bacilli</taxon>
        <taxon>Bacillales</taxon>
        <taxon>Bacillaceae</taxon>
        <taxon>Rossellomorea</taxon>
    </lineage>
</organism>
<name>A0ABS2N8B2_9BACI</name>
<sequence>MNTLTLPVSIEPQSIISLLKKQDEKANYYLERLVYYPYYFFKYKIKAKGLLKIDGYLGCTIDSISARGAIIDHSPSFIKEDLQNKACIPYSLTLLDAKNEAEDFLNHSASLKLKFFSIPKMVLDQQELFFRPYWIISDKKKRAHYPPIMIDAVSGKYHPLNM</sequence>
<evidence type="ECO:0008006" key="3">
    <source>
        <dbReference type="Google" id="ProtNLM"/>
    </source>
</evidence>
<dbReference type="EMBL" id="JAFBDZ010000001">
    <property type="protein sequence ID" value="MBM7583999.1"/>
    <property type="molecule type" value="Genomic_DNA"/>
</dbReference>
<evidence type="ECO:0000313" key="1">
    <source>
        <dbReference type="EMBL" id="MBM7583999.1"/>
    </source>
</evidence>
<reference evidence="1 2" key="1">
    <citation type="submission" date="2021-01" db="EMBL/GenBank/DDBJ databases">
        <title>Genomic Encyclopedia of Type Strains, Phase IV (KMG-IV): sequencing the most valuable type-strain genomes for metagenomic binning, comparative biology and taxonomic classification.</title>
        <authorList>
            <person name="Goeker M."/>
        </authorList>
    </citation>
    <scope>NUCLEOTIDE SEQUENCE [LARGE SCALE GENOMIC DNA]</scope>
    <source>
        <strain evidence="1 2">DSM 24834</strain>
    </source>
</reference>
<comment type="caution">
    <text evidence="1">The sequence shown here is derived from an EMBL/GenBank/DDBJ whole genome shotgun (WGS) entry which is preliminary data.</text>
</comment>